<feature type="non-terminal residue" evidence="6">
    <location>
        <position position="1"/>
    </location>
</feature>
<dbReference type="SUPFAM" id="SSF53850">
    <property type="entry name" value="Periplasmic binding protein-like II"/>
    <property type="match status" value="1"/>
</dbReference>
<evidence type="ECO:0000313" key="7">
    <source>
        <dbReference type="Proteomes" id="UP000631114"/>
    </source>
</evidence>
<dbReference type="SUPFAM" id="SSF53822">
    <property type="entry name" value="Periplasmic binding protein-like I"/>
    <property type="match status" value="1"/>
</dbReference>
<dbReference type="PANTHER" id="PTHR34836:SF1">
    <property type="entry name" value="OS09G0428600 PROTEIN"/>
    <property type="match status" value="1"/>
</dbReference>
<accession>A0A835MBD8</accession>
<evidence type="ECO:0000256" key="4">
    <source>
        <dbReference type="ARBA" id="ARBA00023136"/>
    </source>
</evidence>
<dbReference type="InterPro" id="IPR028082">
    <property type="entry name" value="Peripla_BP_I"/>
</dbReference>
<evidence type="ECO:0000256" key="1">
    <source>
        <dbReference type="ARBA" id="ARBA00004370"/>
    </source>
</evidence>
<keyword evidence="7" id="KW-1185">Reference proteome</keyword>
<dbReference type="InterPro" id="IPR001828">
    <property type="entry name" value="ANF_lig-bd_rcpt"/>
</dbReference>
<evidence type="ECO:0000313" key="6">
    <source>
        <dbReference type="EMBL" id="KAF9626365.1"/>
    </source>
</evidence>
<evidence type="ECO:0000256" key="2">
    <source>
        <dbReference type="ARBA" id="ARBA00022692"/>
    </source>
</evidence>
<proteinExistence type="predicted"/>
<name>A0A835MBD8_9MAGN</name>
<dbReference type="Gene3D" id="3.40.50.2300">
    <property type="match status" value="1"/>
</dbReference>
<evidence type="ECO:0000256" key="3">
    <source>
        <dbReference type="ARBA" id="ARBA00022989"/>
    </source>
</evidence>
<feature type="domain" description="Receptor ligand binding region" evidence="5">
    <location>
        <begin position="3"/>
        <end position="88"/>
    </location>
</feature>
<dbReference type="Gene3D" id="3.40.190.10">
    <property type="entry name" value="Periplasmic binding protein-like II"/>
    <property type="match status" value="1"/>
</dbReference>
<keyword evidence="2" id="KW-0812">Transmembrane</keyword>
<dbReference type="PANTHER" id="PTHR34836">
    <property type="entry name" value="OS06G0188250 PROTEIN"/>
    <property type="match status" value="1"/>
</dbReference>
<comment type="subcellular location">
    <subcellularLocation>
        <location evidence="1">Membrane</location>
    </subcellularLocation>
</comment>
<protein>
    <recommendedName>
        <fullName evidence="5">Receptor ligand binding region domain-containing protein</fullName>
    </recommendedName>
</protein>
<evidence type="ECO:0000259" key="5">
    <source>
        <dbReference type="Pfam" id="PF01094"/>
    </source>
</evidence>
<dbReference type="OrthoDB" id="5984008at2759"/>
<dbReference type="AlphaFoldDB" id="A0A835MBD8"/>
<dbReference type="Proteomes" id="UP000631114">
    <property type="component" value="Unassembled WGS sequence"/>
</dbReference>
<organism evidence="6 7">
    <name type="scientific">Coptis chinensis</name>
    <dbReference type="NCBI Taxonomy" id="261450"/>
    <lineage>
        <taxon>Eukaryota</taxon>
        <taxon>Viridiplantae</taxon>
        <taxon>Streptophyta</taxon>
        <taxon>Embryophyta</taxon>
        <taxon>Tracheophyta</taxon>
        <taxon>Spermatophyta</taxon>
        <taxon>Magnoliopsida</taxon>
        <taxon>Ranunculales</taxon>
        <taxon>Ranunculaceae</taxon>
        <taxon>Coptidoideae</taxon>
        <taxon>Coptis</taxon>
    </lineage>
</organism>
<dbReference type="EMBL" id="JADFTS010000001">
    <property type="protein sequence ID" value="KAF9626365.1"/>
    <property type="molecule type" value="Genomic_DNA"/>
</dbReference>
<keyword evidence="3" id="KW-1133">Transmembrane helix</keyword>
<keyword evidence="4" id="KW-0472">Membrane</keyword>
<dbReference type="GO" id="GO:0016020">
    <property type="term" value="C:membrane"/>
    <property type="evidence" value="ECO:0007669"/>
    <property type="project" value="UniProtKB-SubCell"/>
</dbReference>
<reference evidence="6 7" key="1">
    <citation type="submission" date="2020-10" db="EMBL/GenBank/DDBJ databases">
        <title>The Coptis chinensis genome and diversification of protoberbering-type alkaloids.</title>
        <authorList>
            <person name="Wang B."/>
            <person name="Shu S."/>
            <person name="Song C."/>
            <person name="Liu Y."/>
        </authorList>
    </citation>
    <scope>NUCLEOTIDE SEQUENCE [LARGE SCALE GENOMIC DNA]</scope>
    <source>
        <strain evidence="6">HL-2020</strain>
        <tissue evidence="6">Leaf</tissue>
    </source>
</reference>
<gene>
    <name evidence="6" type="ORF">IFM89_032781</name>
</gene>
<dbReference type="Pfam" id="PF01094">
    <property type="entry name" value="ANF_receptor"/>
    <property type="match status" value="1"/>
</dbReference>
<sequence>MNVLDILEPTGLDSMQGALGVVPYIARSEKLDNFNTRWKRESFIGKEMINFGLWAYDTIWALAMAAERVGDMKPNSLSGWNQMETLLMSLLQPSAFRILNVVGESTTVPKGWAIPMNGKKLRIGVPVPEGFSELVNVEKDPYTNSTRVRGYCIDVFKSAIESLPYTLPYEFVPFQREDGKSAGSYNALIYQVHLK</sequence>
<dbReference type="InterPro" id="IPR015683">
    <property type="entry name" value="Ionotropic_Glu_rcpt"/>
</dbReference>
<comment type="caution">
    <text evidence="6">The sequence shown here is derived from an EMBL/GenBank/DDBJ whole genome shotgun (WGS) entry which is preliminary data.</text>
</comment>